<evidence type="ECO:0000313" key="2">
    <source>
        <dbReference type="EMBL" id="KJV69173.1"/>
    </source>
</evidence>
<evidence type="ECO:0000313" key="3">
    <source>
        <dbReference type="Proteomes" id="UP000033562"/>
    </source>
</evidence>
<name>A0A0F3NM94_9RICK</name>
<protein>
    <submittedName>
        <fullName evidence="2">DSBA-like thioredoxin domain protein</fullName>
    </submittedName>
</protein>
<reference evidence="2 3" key="1">
    <citation type="submission" date="2015-02" db="EMBL/GenBank/DDBJ databases">
        <title>Genome Sequencing of Rickettsiales.</title>
        <authorList>
            <person name="Daugherty S.C."/>
            <person name="Su Q."/>
            <person name="Abolude K."/>
            <person name="Beier-Sexton M."/>
            <person name="Carlyon J.A."/>
            <person name="Carter R."/>
            <person name="Day N.P."/>
            <person name="Dumler S.J."/>
            <person name="Dyachenko V."/>
            <person name="Godinez A."/>
            <person name="Kurtti T.J."/>
            <person name="Lichay M."/>
            <person name="Mullins K.E."/>
            <person name="Ott S."/>
            <person name="Pappas-Brown V."/>
            <person name="Paris D.H."/>
            <person name="Patel P."/>
            <person name="Richards A.L."/>
            <person name="Sadzewicz L."/>
            <person name="Sears K."/>
            <person name="Seidman D."/>
            <person name="Sengamalay N."/>
            <person name="Stenos J."/>
            <person name="Tallon L.J."/>
            <person name="Vincent G."/>
            <person name="Fraser C.M."/>
            <person name="Munderloh U."/>
            <person name="Dunning-Hotopp J.C."/>
        </authorList>
    </citation>
    <scope>NUCLEOTIDE SEQUENCE [LARGE SCALE GENOMIC DNA]</scope>
    <source>
        <strain evidence="2 3">RAC413</strain>
    </source>
</reference>
<comment type="caution">
    <text evidence="2">The sequence shown here is derived from an EMBL/GenBank/DDBJ whole genome shotgun (WGS) entry which is preliminary data.</text>
</comment>
<dbReference type="AlphaFoldDB" id="A0A0F3NM94"/>
<dbReference type="SUPFAM" id="SSF52833">
    <property type="entry name" value="Thioredoxin-like"/>
    <property type="match status" value="1"/>
</dbReference>
<proteinExistence type="predicted"/>
<sequence length="255" mass="28400">MARILLLLSLVILVASFPLISSWISNKSHSKNFKIDKKAIELIVEEYIFNNPQKIINALSSGYKSLTESSMNKKIKDNKQEIENTSYPSFGLQNSKVTVTIFFDYSCGYCKAMLNDIKQLIQDNKARIILRDLPILGEISQNAAQAALAIHFVDPSKYIDFYYKALGLSHNKALTNEVILGIVESIGISEQDFKQSLDYNLISIKKMIENSKALASKLDIGGTPSIIIGNSLIIGASDLQTIQTKINYELKNASK</sequence>
<organism evidence="2 3">
    <name type="scientific">Candidatus Neoehrlichia procyonis str. RAC413</name>
    <dbReference type="NCBI Taxonomy" id="1359163"/>
    <lineage>
        <taxon>Bacteria</taxon>
        <taxon>Pseudomonadati</taxon>
        <taxon>Pseudomonadota</taxon>
        <taxon>Alphaproteobacteria</taxon>
        <taxon>Rickettsiales</taxon>
        <taxon>Anaplasmataceae</taxon>
        <taxon>Candidatus Neoehrlichia</taxon>
    </lineage>
</organism>
<dbReference type="Pfam" id="PF01323">
    <property type="entry name" value="DSBA"/>
    <property type="match status" value="1"/>
</dbReference>
<dbReference type="InterPro" id="IPR051470">
    <property type="entry name" value="Thiol:disulfide_interchange"/>
</dbReference>
<dbReference type="Proteomes" id="UP000033562">
    <property type="component" value="Unassembled WGS sequence"/>
</dbReference>
<gene>
    <name evidence="2" type="ORF">NLO413_0550</name>
</gene>
<dbReference type="PANTHER" id="PTHR35272:SF3">
    <property type="entry name" value="THIOL:DISULFIDE INTERCHANGE PROTEIN DSBC"/>
    <property type="match status" value="1"/>
</dbReference>
<dbReference type="InterPro" id="IPR001853">
    <property type="entry name" value="DSBA-like_thioredoxin_dom"/>
</dbReference>
<dbReference type="PANTHER" id="PTHR35272">
    <property type="entry name" value="THIOL:DISULFIDE INTERCHANGE PROTEIN DSBC-RELATED"/>
    <property type="match status" value="1"/>
</dbReference>
<accession>A0A0F3NM94</accession>
<dbReference type="EMBL" id="LANX01000001">
    <property type="protein sequence ID" value="KJV69173.1"/>
    <property type="molecule type" value="Genomic_DNA"/>
</dbReference>
<dbReference type="STRING" id="1359163.NLO413_0550"/>
<dbReference type="CDD" id="cd03023">
    <property type="entry name" value="DsbA_Com1_like"/>
    <property type="match status" value="1"/>
</dbReference>
<dbReference type="PROSITE" id="PS51352">
    <property type="entry name" value="THIOREDOXIN_2"/>
    <property type="match status" value="1"/>
</dbReference>
<dbReference type="Gene3D" id="3.40.30.10">
    <property type="entry name" value="Glutaredoxin"/>
    <property type="match status" value="1"/>
</dbReference>
<dbReference type="GO" id="GO:0016491">
    <property type="term" value="F:oxidoreductase activity"/>
    <property type="evidence" value="ECO:0007669"/>
    <property type="project" value="InterPro"/>
</dbReference>
<dbReference type="InterPro" id="IPR013766">
    <property type="entry name" value="Thioredoxin_domain"/>
</dbReference>
<feature type="domain" description="Thioredoxin" evidence="1">
    <location>
        <begin position="64"/>
        <end position="251"/>
    </location>
</feature>
<dbReference type="InterPro" id="IPR036249">
    <property type="entry name" value="Thioredoxin-like_sf"/>
</dbReference>
<dbReference type="OrthoDB" id="9780147at2"/>
<evidence type="ECO:0000259" key="1">
    <source>
        <dbReference type="PROSITE" id="PS51352"/>
    </source>
</evidence>
<keyword evidence="3" id="KW-1185">Reference proteome</keyword>